<gene>
    <name evidence="2" type="primary">valS_4</name>
    <name evidence="1" type="synonym">valS_10</name>
    <name evidence="2" type="ORF">CM83_13160</name>
    <name evidence="1" type="ORF">CM83_13161</name>
    <name evidence="4" type="ORF">g.42604</name>
</gene>
<dbReference type="GO" id="GO:0016874">
    <property type="term" value="F:ligase activity"/>
    <property type="evidence" value="ECO:0007669"/>
    <property type="project" value="UniProtKB-KW"/>
</dbReference>
<evidence type="ECO:0000313" key="3">
    <source>
        <dbReference type="EMBL" id="JAG50822.1"/>
    </source>
</evidence>
<name>A0A0A9YA91_LYGHE</name>
<reference evidence="3" key="3">
    <citation type="submission" date="2014-09" db="EMBL/GenBank/DDBJ databases">
        <authorList>
            <person name="Magalhaes I.L.F."/>
            <person name="Oliveira U."/>
            <person name="Santos F.R."/>
            <person name="Vidigal T.H.D.A."/>
            <person name="Brescovit A.D."/>
            <person name="Santos A.J."/>
        </authorList>
    </citation>
    <scope>NUCLEOTIDE SEQUENCE</scope>
</reference>
<keyword evidence="2" id="KW-0436">Ligase</keyword>
<evidence type="ECO:0000313" key="2">
    <source>
        <dbReference type="EMBL" id="JAG26455.1"/>
    </source>
</evidence>
<proteinExistence type="predicted"/>
<reference evidence="4" key="4">
    <citation type="journal article" date="2016" name="Gigascience">
        <title>De novo construction of an expanded transcriptome assembly for the western tarnished plant bug, Lygus hesperus.</title>
        <authorList>
            <person name="Tassone E.E."/>
            <person name="Geib S.M."/>
            <person name="Hall B."/>
            <person name="Fabrick J.A."/>
            <person name="Brent C.S."/>
            <person name="Hull J.J."/>
        </authorList>
    </citation>
    <scope>NUCLEOTIDE SEQUENCE</scope>
</reference>
<sequence>MEAALVHLHKATTEAEKELDKIRDKLHRIEAILTKNMSFLEVEERLCTLKGDLAKVREETDHVTQELTKNDAELSVKFREAEVAFENLVAAVSGSDRAPA</sequence>
<organism evidence="2">
    <name type="scientific">Lygus hesperus</name>
    <name type="common">Western plant bug</name>
    <dbReference type="NCBI Taxonomy" id="30085"/>
    <lineage>
        <taxon>Eukaryota</taxon>
        <taxon>Metazoa</taxon>
        <taxon>Ecdysozoa</taxon>
        <taxon>Arthropoda</taxon>
        <taxon>Hexapoda</taxon>
        <taxon>Insecta</taxon>
        <taxon>Pterygota</taxon>
        <taxon>Neoptera</taxon>
        <taxon>Paraneoptera</taxon>
        <taxon>Hemiptera</taxon>
        <taxon>Heteroptera</taxon>
        <taxon>Panheteroptera</taxon>
        <taxon>Cimicomorpha</taxon>
        <taxon>Miridae</taxon>
        <taxon>Mirini</taxon>
        <taxon>Lygus</taxon>
    </lineage>
</organism>
<dbReference type="EMBL" id="GBHO01017149">
    <property type="protein sequence ID" value="JAG26455.1"/>
    <property type="molecule type" value="Transcribed_RNA"/>
</dbReference>
<dbReference type="EMBL" id="GDHC01004017">
    <property type="protein sequence ID" value="JAQ14612.1"/>
    <property type="molecule type" value="Transcribed_RNA"/>
</dbReference>
<accession>A0A0A9YA91</accession>
<dbReference type="AlphaFoldDB" id="A0A0A9YA91"/>
<dbReference type="Gene3D" id="6.10.140.1720">
    <property type="match status" value="1"/>
</dbReference>
<dbReference type="EMBL" id="GBRD01015004">
    <property type="protein sequence ID" value="JAG50822.1"/>
    <property type="molecule type" value="Transcribed_RNA"/>
</dbReference>
<protein>
    <submittedName>
        <fullName evidence="2">Valine--tRNA ligase</fullName>
    </submittedName>
</protein>
<evidence type="ECO:0000313" key="4">
    <source>
        <dbReference type="EMBL" id="JAQ14612.1"/>
    </source>
</evidence>
<evidence type="ECO:0000313" key="1">
    <source>
        <dbReference type="EMBL" id="JAG26453.1"/>
    </source>
</evidence>
<reference evidence="2" key="2">
    <citation type="submission" date="2014-07" db="EMBL/GenBank/DDBJ databases">
        <authorList>
            <person name="Hull J."/>
        </authorList>
    </citation>
    <scope>NUCLEOTIDE SEQUENCE</scope>
</reference>
<dbReference type="EMBL" id="GBHO01017151">
    <property type="protein sequence ID" value="JAG26453.1"/>
    <property type="molecule type" value="Transcribed_RNA"/>
</dbReference>
<reference evidence="2" key="1">
    <citation type="journal article" date="2014" name="PLoS ONE">
        <title>Transcriptome-Based Identification of ABC Transporters in the Western Tarnished Plant Bug Lygus hesperus.</title>
        <authorList>
            <person name="Hull J.J."/>
            <person name="Chaney K."/>
            <person name="Geib S.M."/>
            <person name="Fabrick J.A."/>
            <person name="Brent C.S."/>
            <person name="Walsh D."/>
            <person name="Lavine L.C."/>
        </authorList>
    </citation>
    <scope>NUCLEOTIDE SEQUENCE</scope>
</reference>